<evidence type="ECO:0000313" key="2">
    <source>
        <dbReference type="EMBL" id="KAL2917394.1"/>
    </source>
</evidence>
<gene>
    <name evidence="2" type="ORF">HK105_203058</name>
</gene>
<feature type="region of interest" description="Disordered" evidence="1">
    <location>
        <begin position="1"/>
        <end position="44"/>
    </location>
</feature>
<feature type="region of interest" description="Disordered" evidence="1">
    <location>
        <begin position="668"/>
        <end position="758"/>
    </location>
</feature>
<organism evidence="2 3">
    <name type="scientific">Polyrhizophydium stewartii</name>
    <dbReference type="NCBI Taxonomy" id="2732419"/>
    <lineage>
        <taxon>Eukaryota</taxon>
        <taxon>Fungi</taxon>
        <taxon>Fungi incertae sedis</taxon>
        <taxon>Chytridiomycota</taxon>
        <taxon>Chytridiomycota incertae sedis</taxon>
        <taxon>Chytridiomycetes</taxon>
        <taxon>Rhizophydiales</taxon>
        <taxon>Rhizophydiales incertae sedis</taxon>
        <taxon>Polyrhizophydium</taxon>
    </lineage>
</organism>
<feature type="region of interest" description="Disordered" evidence="1">
    <location>
        <begin position="313"/>
        <end position="374"/>
    </location>
</feature>
<evidence type="ECO:0000313" key="3">
    <source>
        <dbReference type="Proteomes" id="UP001527925"/>
    </source>
</evidence>
<feature type="region of interest" description="Disordered" evidence="1">
    <location>
        <begin position="419"/>
        <end position="530"/>
    </location>
</feature>
<name>A0ABR4NCW4_9FUNG</name>
<feature type="region of interest" description="Disordered" evidence="1">
    <location>
        <begin position="191"/>
        <end position="218"/>
    </location>
</feature>
<reference evidence="2 3" key="1">
    <citation type="submission" date="2023-09" db="EMBL/GenBank/DDBJ databases">
        <title>Pangenome analysis of Batrachochytrium dendrobatidis and related Chytrids.</title>
        <authorList>
            <person name="Yacoub M.N."/>
            <person name="Stajich J.E."/>
            <person name="James T.Y."/>
        </authorList>
    </citation>
    <scope>NUCLEOTIDE SEQUENCE [LARGE SCALE GENOMIC DNA]</scope>
    <source>
        <strain evidence="2 3">JEL0888</strain>
    </source>
</reference>
<feature type="compositionally biased region" description="Low complexity" evidence="1">
    <location>
        <begin position="991"/>
        <end position="1011"/>
    </location>
</feature>
<dbReference type="Proteomes" id="UP001527925">
    <property type="component" value="Unassembled WGS sequence"/>
</dbReference>
<protein>
    <submittedName>
        <fullName evidence="2">Uncharacterized protein</fullName>
    </submittedName>
</protein>
<accession>A0ABR4NCW4</accession>
<evidence type="ECO:0000256" key="1">
    <source>
        <dbReference type="SAM" id="MobiDB-lite"/>
    </source>
</evidence>
<comment type="caution">
    <text evidence="2">The sequence shown here is derived from an EMBL/GenBank/DDBJ whole genome shotgun (WGS) entry which is preliminary data.</text>
</comment>
<feature type="region of interest" description="Disordered" evidence="1">
    <location>
        <begin position="235"/>
        <end position="270"/>
    </location>
</feature>
<feature type="region of interest" description="Disordered" evidence="1">
    <location>
        <begin position="1033"/>
        <end position="1054"/>
    </location>
</feature>
<keyword evidence="3" id="KW-1185">Reference proteome</keyword>
<sequence>MSNTEPPLGEPGGVGPKATPQPPGPSIAHERGLKEPSVSIGSISGIRTRTASSTIWQSAAAGPIVPLSLAAVAPGRPLSYGAGASFRSARSLTGQSLGKPRTAPTALAAQSEAALFTATSVLKPAFEEIEPQDAPAYGSAAALDAHPARDTIAVPSARAANGHFRSVSFNASLPSHHGLPAIQPIAKPTSPALRSMIQPGDAVAPGTTHAAAPSLQAAPAASSAAPTAAADSFSVVQAEPAQTPHAATGSRPGSVGVGLKTFEPSWPEPDDDGWERSYLYYMGKDALSQSANRRTGGRLAKTTSNPVLMRITSPTHSEELLGGNPLGSRTSTALSSRGKPPSASDVPSSGPCIQISGGTQPAGPVPPPPRSGSMVDALAGQIRRALADAAAASASASDEPTLSFVLRAAPVMVPQPSPMALTAPAPSPIAGSLPGTAQSNGRGTRVPQSSPAGRSGGQDKSLSESQGKGFLSVRGSSDPNSARPGGTESAMDMPVIEMVGPPYDQRNKSKTMAPTPTPMPSKPVWRGGGNRSQTPVFFESDPNNSDRYAKHTQWVDPKAAADANARVFTRYEIILSHREKARQVALKARSLINATVQRRKAAEASSKKSTDTIENDMAMFERIQKRMHDRAATPVDMQVVRSHLNLVDDDVADTTQFAPGSTRAKQLAGKVFGVPERDKTAKEPTSSVLMYTPDSVRQRKAKRMRRRQQSVDSGLPGGSSPALDQTPRSSAEARHEHAPQHAQHHHSPHAHHRSKDALHGSGERIHAANAGMRRAQSESLMSRVQVPKEVLVPRHADVVKQQMRNKANDGDGDGKAGGYTGQDTVEEQFEFFHDFEVLLGRETSVQADAIDSVAPSDDVVPASLRAAISNEDQLAMAWHAFVHLRCMAEPIVCEEDVEAIYQIMSTPGATAEQQTIGLRMVVVGMERKHYVYLKAFTGHLRRLARAGRTKTTKAISCMFATVIFRARCPETGDVYVSPQLRTLVQIRDDPGVSPVVPGGADGAGDAESAVSMSASQSRRDLASIGLRGSRPSLLPDVVSSPDRGATSATSALADRHMASSRTALRGAAVVHDAAPSALPFVQAQAQALEAPAGGGALTVEIPRATLSRMFVDDDAAGEFAWAEASIDSAERALFAEHSAQTPFAAALELLLRFWNAVFDVQDDAVRGTH</sequence>
<feature type="compositionally biased region" description="Polar residues" evidence="1">
    <location>
        <begin position="435"/>
        <end position="466"/>
    </location>
</feature>
<dbReference type="EMBL" id="JADGIZ020000011">
    <property type="protein sequence ID" value="KAL2917394.1"/>
    <property type="molecule type" value="Genomic_DNA"/>
</dbReference>
<proteinExistence type="predicted"/>
<feature type="region of interest" description="Disordered" evidence="1">
    <location>
        <begin position="991"/>
        <end position="1014"/>
    </location>
</feature>
<feature type="compositionally biased region" description="Basic residues" evidence="1">
    <location>
        <begin position="698"/>
        <end position="708"/>
    </location>
</feature>
<feature type="compositionally biased region" description="Basic residues" evidence="1">
    <location>
        <begin position="742"/>
        <end position="754"/>
    </location>
</feature>